<sequence length="97" mass="11302">MNLLRQPGVRALALLLALVTVYVTYGYFHFYRDPLSIFFSEQHGFDRFYSATREAEAAAFSRVTILLLARQYLHFSRRGKRSQSEKESKQPTIPREA</sequence>
<dbReference type="EMBL" id="RYZI01000592">
    <property type="protein sequence ID" value="RWA04307.1"/>
    <property type="molecule type" value="Genomic_DNA"/>
</dbReference>
<reference evidence="3 4" key="1">
    <citation type="submission" date="2018-12" db="EMBL/GenBank/DDBJ databases">
        <title>Draft genome sequence of Xylaria grammica IHI A82.</title>
        <authorList>
            <person name="Buettner E."/>
            <person name="Kellner H."/>
        </authorList>
    </citation>
    <scope>NUCLEOTIDE SEQUENCE [LARGE SCALE GENOMIC DNA]</scope>
    <source>
        <strain evidence="3 4">IHI A82</strain>
    </source>
</reference>
<comment type="caution">
    <text evidence="3">The sequence shown here is derived from an EMBL/GenBank/DDBJ whole genome shotgun (WGS) entry which is preliminary data.</text>
</comment>
<keyword evidence="2" id="KW-1133">Transmembrane helix</keyword>
<dbReference type="Proteomes" id="UP000286045">
    <property type="component" value="Unassembled WGS sequence"/>
</dbReference>
<evidence type="ECO:0000256" key="2">
    <source>
        <dbReference type="SAM" id="Phobius"/>
    </source>
</evidence>
<protein>
    <submittedName>
        <fullName evidence="3">Uncharacterized protein</fullName>
    </submittedName>
</protein>
<accession>A0A439CQ77</accession>
<evidence type="ECO:0000313" key="3">
    <source>
        <dbReference type="EMBL" id="RWA04307.1"/>
    </source>
</evidence>
<feature type="transmembrane region" description="Helical" evidence="2">
    <location>
        <begin position="12"/>
        <end position="30"/>
    </location>
</feature>
<keyword evidence="2" id="KW-0472">Membrane</keyword>
<organism evidence="3 4">
    <name type="scientific">Xylaria grammica</name>
    <dbReference type="NCBI Taxonomy" id="363999"/>
    <lineage>
        <taxon>Eukaryota</taxon>
        <taxon>Fungi</taxon>
        <taxon>Dikarya</taxon>
        <taxon>Ascomycota</taxon>
        <taxon>Pezizomycotina</taxon>
        <taxon>Sordariomycetes</taxon>
        <taxon>Xylariomycetidae</taxon>
        <taxon>Xylariales</taxon>
        <taxon>Xylariaceae</taxon>
        <taxon>Xylaria</taxon>
    </lineage>
</organism>
<feature type="region of interest" description="Disordered" evidence="1">
    <location>
        <begin position="76"/>
        <end position="97"/>
    </location>
</feature>
<keyword evidence="4" id="KW-1185">Reference proteome</keyword>
<dbReference type="AlphaFoldDB" id="A0A439CQ77"/>
<keyword evidence="2" id="KW-0812">Transmembrane</keyword>
<proteinExistence type="predicted"/>
<name>A0A439CQ77_9PEZI</name>
<evidence type="ECO:0000256" key="1">
    <source>
        <dbReference type="SAM" id="MobiDB-lite"/>
    </source>
</evidence>
<feature type="compositionally biased region" description="Basic and acidic residues" evidence="1">
    <location>
        <begin position="82"/>
        <end position="97"/>
    </location>
</feature>
<gene>
    <name evidence="3" type="ORF">EKO27_g10799</name>
</gene>
<evidence type="ECO:0000313" key="4">
    <source>
        <dbReference type="Proteomes" id="UP000286045"/>
    </source>
</evidence>